<dbReference type="Proteomes" id="UP000060016">
    <property type="component" value="Chromosome"/>
</dbReference>
<organism evidence="2 3">
    <name type="scientific">Corynebacterium riegelii</name>
    <dbReference type="NCBI Taxonomy" id="156976"/>
    <lineage>
        <taxon>Bacteria</taxon>
        <taxon>Bacillati</taxon>
        <taxon>Actinomycetota</taxon>
        <taxon>Actinomycetes</taxon>
        <taxon>Mycobacteriales</taxon>
        <taxon>Corynebacteriaceae</taxon>
        <taxon>Corynebacterium</taxon>
    </lineage>
</organism>
<feature type="domain" description="Abortive infection protein-like C-terminal" evidence="1">
    <location>
        <begin position="208"/>
        <end position="282"/>
    </location>
</feature>
<evidence type="ECO:0000313" key="3">
    <source>
        <dbReference type="Proteomes" id="UP000060016"/>
    </source>
</evidence>
<reference evidence="2 3" key="1">
    <citation type="submission" date="2015-08" db="EMBL/GenBank/DDBJ databases">
        <authorList>
            <person name="Babu N.S."/>
            <person name="Beckwith C.J."/>
            <person name="Beseler K.G."/>
            <person name="Brison A."/>
            <person name="Carone J.V."/>
            <person name="Caskin T.P."/>
            <person name="Diamond M."/>
            <person name="Durham M.E."/>
            <person name="Foxe J.M."/>
            <person name="Go M."/>
            <person name="Henderson B.A."/>
            <person name="Jones I.B."/>
            <person name="McGettigan J.A."/>
            <person name="Micheletti S.J."/>
            <person name="Nasrallah M.E."/>
            <person name="Ortiz D."/>
            <person name="Piller C.R."/>
            <person name="Privatt S.R."/>
            <person name="Schneider S.L."/>
            <person name="Sharp S."/>
            <person name="Smith T.C."/>
            <person name="Stanton J.D."/>
            <person name="Ullery H.E."/>
            <person name="Wilson R.J."/>
            <person name="Serrano M.G."/>
            <person name="Buck G."/>
            <person name="Lee V."/>
            <person name="Wang Y."/>
            <person name="Carvalho R."/>
            <person name="Voegtly L."/>
            <person name="Shi R."/>
            <person name="Duckworth R."/>
            <person name="Johnson A."/>
            <person name="Loviza R."/>
            <person name="Walstead R."/>
            <person name="Shah Z."/>
            <person name="Kiflezghi M."/>
            <person name="Wade K."/>
            <person name="Ball S.L."/>
            <person name="Bradley K.W."/>
            <person name="Asai D.J."/>
            <person name="Bowman C.A."/>
            <person name="Russell D.A."/>
            <person name="Pope W.H."/>
            <person name="Jacobs-Sera D."/>
            <person name="Hendrix R.W."/>
            <person name="Hatfull G.F."/>
        </authorList>
    </citation>
    <scope>NUCLEOTIDE SEQUENCE [LARGE SCALE GENOMIC DNA]</scope>
    <source>
        <strain evidence="2 3">PUDD_83A45</strain>
    </source>
</reference>
<sequence>MMQDQQGNFISSNIRGLVYEMSKFVTVSDVERSFQRSGLTIKHAPGKRPDTPQKMFSAWSTSINWTDKHRAIDGLKALSRITQRARAIELEQYDGSWVQGFSEYDGWVDELERDCADEGLLYDRGTGRITTDPDAHTEEFVDLDLEILQYQQSVVKAQRNLNDAIRDDVTSWAVAARCKYLVEAVCKVILSQSAPERLANLENPYLNTLTKEVSEYLGLKEGRNSSPAMKNFAIGLQRLAQGLAEVRNRTDENHPQIDFDPPSDHEVRLSLDVTHAWCRFVLAEYRAKLEEPPF</sequence>
<dbReference type="AlphaFoldDB" id="A0A0K1RBW4"/>
<keyword evidence="3" id="KW-1185">Reference proteome</keyword>
<dbReference type="RefSeq" id="WP_052205180.1">
    <property type="nucleotide sequence ID" value="NZ_CP012342.1"/>
</dbReference>
<dbReference type="InterPro" id="IPR026001">
    <property type="entry name" value="Abi-like_C"/>
</dbReference>
<dbReference type="EMBL" id="CP012342">
    <property type="protein sequence ID" value="AKV58920.1"/>
    <property type="molecule type" value="Genomic_DNA"/>
</dbReference>
<gene>
    <name evidence="2" type="ORF">AK829_06790</name>
</gene>
<proteinExistence type="predicted"/>
<evidence type="ECO:0000313" key="2">
    <source>
        <dbReference type="EMBL" id="AKV58920.1"/>
    </source>
</evidence>
<dbReference type="PATRIC" id="fig|156976.3.peg.1354"/>
<accession>A0A0K1RBW4</accession>
<protein>
    <recommendedName>
        <fullName evidence="1">Abortive infection protein-like C-terminal domain-containing protein</fullName>
    </recommendedName>
</protein>
<dbReference type="Pfam" id="PF14355">
    <property type="entry name" value="Abi_C"/>
    <property type="match status" value="1"/>
</dbReference>
<name>A0A0K1RBW4_9CORY</name>
<dbReference type="KEGG" id="crie:AK829_06790"/>
<evidence type="ECO:0000259" key="1">
    <source>
        <dbReference type="Pfam" id="PF14355"/>
    </source>
</evidence>